<dbReference type="InterPro" id="IPR036390">
    <property type="entry name" value="WH_DNA-bd_sf"/>
</dbReference>
<evidence type="ECO:0000259" key="2">
    <source>
        <dbReference type="PROSITE" id="PS51507"/>
    </source>
</evidence>
<dbReference type="InterPro" id="IPR036388">
    <property type="entry name" value="WH-like_DNA-bd_sf"/>
</dbReference>
<feature type="domain" description="IRF tryptophan pentad repeat" evidence="2">
    <location>
        <begin position="4"/>
        <end position="102"/>
    </location>
</feature>
<dbReference type="Pfam" id="PF00605">
    <property type="entry name" value="IRF"/>
    <property type="match status" value="1"/>
</dbReference>
<dbReference type="AlphaFoldDB" id="A0A5B7EML0"/>
<dbReference type="GO" id="GO:0000976">
    <property type="term" value="F:transcription cis-regulatory region binding"/>
    <property type="evidence" value="ECO:0007669"/>
    <property type="project" value="InterPro"/>
</dbReference>
<dbReference type="EMBL" id="VSRR010003054">
    <property type="protein sequence ID" value="MPC34436.1"/>
    <property type="molecule type" value="Genomic_DNA"/>
</dbReference>
<reference evidence="3 4" key="1">
    <citation type="submission" date="2019-05" db="EMBL/GenBank/DDBJ databases">
        <title>Another draft genome of Portunus trituberculatus and its Hox gene families provides insights of decapod evolution.</title>
        <authorList>
            <person name="Jeong J.-H."/>
            <person name="Song I."/>
            <person name="Kim S."/>
            <person name="Choi T."/>
            <person name="Kim D."/>
            <person name="Ryu S."/>
            <person name="Kim W."/>
        </authorList>
    </citation>
    <scope>NUCLEOTIDE SEQUENCE [LARGE SCALE GENOMIC DNA]</scope>
    <source>
        <tissue evidence="3">Muscle</tissue>
    </source>
</reference>
<dbReference type="PROSITE" id="PS51507">
    <property type="entry name" value="IRF_2"/>
    <property type="match status" value="1"/>
</dbReference>
<comment type="caution">
    <text evidence="3">The sequence shown here is derived from an EMBL/GenBank/DDBJ whole genome shotgun (WGS) entry which is preliminary data.</text>
</comment>
<proteinExistence type="predicted"/>
<dbReference type="InterPro" id="IPR001346">
    <property type="entry name" value="Interferon_reg_fact_DNA-bd_dom"/>
</dbReference>
<feature type="compositionally biased region" description="Polar residues" evidence="1">
    <location>
        <begin position="190"/>
        <end position="212"/>
    </location>
</feature>
<dbReference type="Gene3D" id="1.10.10.10">
    <property type="entry name" value="Winged helix-like DNA-binding domain superfamily/Winged helix DNA-binding domain"/>
    <property type="match status" value="1"/>
</dbReference>
<accession>A0A5B7EML0</accession>
<keyword evidence="4" id="KW-1185">Reference proteome</keyword>
<evidence type="ECO:0000313" key="4">
    <source>
        <dbReference type="Proteomes" id="UP000324222"/>
    </source>
</evidence>
<protein>
    <recommendedName>
        <fullName evidence="2">IRF tryptophan pentad repeat domain-containing protein</fullName>
    </recommendedName>
</protein>
<evidence type="ECO:0000313" key="3">
    <source>
        <dbReference type="EMBL" id="MPC34436.1"/>
    </source>
</evidence>
<name>A0A5B7EML0_PORTR</name>
<gene>
    <name evidence="3" type="ORF">E2C01_027827</name>
</gene>
<organism evidence="3 4">
    <name type="scientific">Portunus trituberculatus</name>
    <name type="common">Swimming crab</name>
    <name type="synonym">Neptunus trituberculatus</name>
    <dbReference type="NCBI Taxonomy" id="210409"/>
    <lineage>
        <taxon>Eukaryota</taxon>
        <taxon>Metazoa</taxon>
        <taxon>Ecdysozoa</taxon>
        <taxon>Arthropoda</taxon>
        <taxon>Crustacea</taxon>
        <taxon>Multicrustacea</taxon>
        <taxon>Malacostraca</taxon>
        <taxon>Eumalacostraca</taxon>
        <taxon>Eucarida</taxon>
        <taxon>Decapoda</taxon>
        <taxon>Pleocyemata</taxon>
        <taxon>Brachyura</taxon>
        <taxon>Eubrachyura</taxon>
        <taxon>Portunoidea</taxon>
        <taxon>Portunidae</taxon>
        <taxon>Portuninae</taxon>
        <taxon>Portunus</taxon>
    </lineage>
</organism>
<evidence type="ECO:0000256" key="1">
    <source>
        <dbReference type="SAM" id="MobiDB-lite"/>
    </source>
</evidence>
<sequence>MADKPRMEHFLRQYLEEPEYREQLQWVDSNKQVFRVLWMHAGRATFDKELHWKLFHKYREYRGHKNKEDPKQCFGMALKKTPSVAMIIHDKDDDWRYYRFIKKGECLEQVSSGQNWRPRTERTAIRPAHHTIQLNPMVPSPYTTHANSQAGTADCTIYALTPSHTNSQATSYTSYKKLHPITEDCQTHANTQTPSLASTSGPTTCDYTSFSLPPTPTADLDARYSPPLDPDDTRPLPEDLRDLDIRPLIEIHQCQYSTVIHEAPDHTFLPWPSWESLASSSCILSPLELSPLQHDQH</sequence>
<dbReference type="SUPFAM" id="SSF46785">
    <property type="entry name" value="Winged helix' DNA-binding domain"/>
    <property type="match status" value="1"/>
</dbReference>
<dbReference type="Proteomes" id="UP000324222">
    <property type="component" value="Unassembled WGS sequence"/>
</dbReference>
<feature type="region of interest" description="Disordered" evidence="1">
    <location>
        <begin position="190"/>
        <end position="238"/>
    </location>
</feature>